<accession>A0A2U1V602</accession>
<reference evidence="3" key="1">
    <citation type="submission" date="2017-10" db="EMBL/GenBank/DDBJ databases">
        <authorList>
            <person name="Toshchakov S.V."/>
            <person name="Goeva M.A."/>
        </authorList>
    </citation>
    <scope>NUCLEOTIDE SEQUENCE [LARGE SCALE GENOMIC DNA]</scope>
    <source>
        <strain evidence="3">JR1/69-1-13</strain>
    </source>
</reference>
<feature type="compositionally biased region" description="Low complexity" evidence="1">
    <location>
        <begin position="58"/>
        <end position="73"/>
    </location>
</feature>
<gene>
    <name evidence="2" type="ORF">CR165_08980</name>
</gene>
<proteinExistence type="predicted"/>
<name>A0A2U1V602_9PROT</name>
<dbReference type="InterPro" id="IPR011681">
    <property type="entry name" value="GcrA"/>
</dbReference>
<dbReference type="RefSeq" id="WP_109516631.1">
    <property type="nucleotide sequence ID" value="NZ_JBHSCH010000030.1"/>
</dbReference>
<evidence type="ECO:0000313" key="2">
    <source>
        <dbReference type="EMBL" id="PWC29291.1"/>
    </source>
</evidence>
<keyword evidence="3" id="KW-1185">Reference proteome</keyword>
<dbReference type="Proteomes" id="UP000245048">
    <property type="component" value="Unassembled WGS sequence"/>
</dbReference>
<dbReference type="OrthoDB" id="9798071at2"/>
<dbReference type="EMBL" id="PDOA01000004">
    <property type="protein sequence ID" value="PWC29291.1"/>
    <property type="molecule type" value="Genomic_DNA"/>
</dbReference>
<protein>
    <submittedName>
        <fullName evidence="2">GcrA cell cycle regulator</fullName>
    </submittedName>
</protein>
<organism evidence="2 3">
    <name type="scientific">Teichococcus aestuarii</name>
    <dbReference type="NCBI Taxonomy" id="568898"/>
    <lineage>
        <taxon>Bacteria</taxon>
        <taxon>Pseudomonadati</taxon>
        <taxon>Pseudomonadota</taxon>
        <taxon>Alphaproteobacteria</taxon>
        <taxon>Acetobacterales</taxon>
        <taxon>Roseomonadaceae</taxon>
        <taxon>Roseomonas</taxon>
    </lineage>
</organism>
<evidence type="ECO:0000313" key="3">
    <source>
        <dbReference type="Proteomes" id="UP000245048"/>
    </source>
</evidence>
<feature type="region of interest" description="Disordered" evidence="1">
    <location>
        <begin position="43"/>
        <end position="73"/>
    </location>
</feature>
<dbReference type="AlphaFoldDB" id="A0A2U1V602"/>
<comment type="caution">
    <text evidence="2">The sequence shown here is derived from an EMBL/GenBank/DDBJ whole genome shotgun (WGS) entry which is preliminary data.</text>
</comment>
<evidence type="ECO:0000256" key="1">
    <source>
        <dbReference type="SAM" id="MobiDB-lite"/>
    </source>
</evidence>
<dbReference type="Pfam" id="PF07750">
    <property type="entry name" value="GcrA"/>
    <property type="match status" value="1"/>
</dbReference>
<dbReference type="Gene3D" id="1.10.10.60">
    <property type="entry name" value="Homeodomain-like"/>
    <property type="match status" value="1"/>
</dbReference>
<sequence>MDWTAEAIEALRALWAEGHSTAEIGRRMGISKNAVVGKAHRLNLPARPSPIRRENEPRATAAPAAAPAAPAMAEPVAELPVPPLSAPAAAPPAPEPEPVRPALTTLPPATQPIAPAAALAAPRPPAATRRPAPPAVVRPFQRMGGRSCCWPIGEPGTPDFRFCTGEAIPGKPYCPEHAAVAYVKARDRRDDAA</sequence>